<feature type="domain" description="RWP-RK" evidence="8">
    <location>
        <begin position="106"/>
        <end position="191"/>
    </location>
</feature>
<dbReference type="Proteomes" id="UP001497516">
    <property type="component" value="Chromosome 4"/>
</dbReference>
<evidence type="ECO:0000256" key="4">
    <source>
        <dbReference type="ARBA" id="ARBA00023125"/>
    </source>
</evidence>
<evidence type="ECO:0000256" key="7">
    <source>
        <dbReference type="SAM" id="MobiDB-lite"/>
    </source>
</evidence>
<evidence type="ECO:0000259" key="8">
    <source>
        <dbReference type="PROSITE" id="PS51519"/>
    </source>
</evidence>
<accession>A0AAV2E644</accession>
<dbReference type="Pfam" id="PF02042">
    <property type="entry name" value="RWP-RK"/>
    <property type="match status" value="1"/>
</dbReference>
<evidence type="ECO:0000313" key="10">
    <source>
        <dbReference type="Proteomes" id="UP001497516"/>
    </source>
</evidence>
<comment type="function">
    <text evidence="1">Putative transcription factor.</text>
</comment>
<proteinExistence type="predicted"/>
<keyword evidence="4" id="KW-0238">DNA-binding</keyword>
<feature type="region of interest" description="Disordered" evidence="7">
    <location>
        <begin position="246"/>
        <end position="269"/>
    </location>
</feature>
<name>A0AAV2E644_9ROSI</name>
<dbReference type="AlphaFoldDB" id="A0AAV2E644"/>
<evidence type="ECO:0000256" key="5">
    <source>
        <dbReference type="ARBA" id="ARBA00023163"/>
    </source>
</evidence>
<keyword evidence="3" id="KW-0175">Coiled coil</keyword>
<dbReference type="EMBL" id="OZ034817">
    <property type="protein sequence ID" value="CAL1381391.1"/>
    <property type="molecule type" value="Genomic_DNA"/>
</dbReference>
<organism evidence="9 10">
    <name type="scientific">Linum trigynum</name>
    <dbReference type="NCBI Taxonomy" id="586398"/>
    <lineage>
        <taxon>Eukaryota</taxon>
        <taxon>Viridiplantae</taxon>
        <taxon>Streptophyta</taxon>
        <taxon>Embryophyta</taxon>
        <taxon>Tracheophyta</taxon>
        <taxon>Spermatophyta</taxon>
        <taxon>Magnoliopsida</taxon>
        <taxon>eudicotyledons</taxon>
        <taxon>Gunneridae</taxon>
        <taxon>Pentapetalae</taxon>
        <taxon>rosids</taxon>
        <taxon>fabids</taxon>
        <taxon>Malpighiales</taxon>
        <taxon>Linaceae</taxon>
        <taxon>Linum</taxon>
    </lineage>
</organism>
<sequence length="312" mass="34809">MFPPEIGCVDEYNSSYVDDHYAYQCDHYGHMSDIINVASSSSSSSASSSSYQYFSFTTTATATDHGCNKGDDDDEAGFWNELGPLLPEPSIQPRSNNTSTHHSPAVLVPTGDKAATPTNGANALTRESVSKYFYMPITQAARELNVGLTLLKKRCRELGLKRWPHRKLMSLQTLISNVRHLQGDDHDSSRSARLKEAIRVLENEQKLLQECPDLQLQRKTKRLRQACFKANYKNKKKRTQHYFDATSTTASPPANSSTRHHTAPPATATTTTTTFAAQAQEGDDEQGDEEIKSLLLPVLHHDHHYHAPNFGF</sequence>
<evidence type="ECO:0000313" key="9">
    <source>
        <dbReference type="EMBL" id="CAL1381391.1"/>
    </source>
</evidence>
<keyword evidence="6" id="KW-0539">Nucleus</keyword>
<protein>
    <recommendedName>
        <fullName evidence="8">RWP-RK domain-containing protein</fullName>
    </recommendedName>
</protein>
<dbReference type="PROSITE" id="PS51519">
    <property type="entry name" value="RWP_RK"/>
    <property type="match status" value="1"/>
</dbReference>
<keyword evidence="2" id="KW-0805">Transcription regulation</keyword>
<dbReference type="PANTHER" id="PTHR46373:SF2">
    <property type="entry name" value="RWP-RK DOMAIN-CONTAINING PROTEIN"/>
    <property type="match status" value="1"/>
</dbReference>
<evidence type="ECO:0000256" key="2">
    <source>
        <dbReference type="ARBA" id="ARBA00023015"/>
    </source>
</evidence>
<dbReference type="PANTHER" id="PTHR46373">
    <property type="entry name" value="PROTEIN RKD4"/>
    <property type="match status" value="1"/>
</dbReference>
<evidence type="ECO:0000256" key="3">
    <source>
        <dbReference type="ARBA" id="ARBA00023054"/>
    </source>
</evidence>
<keyword evidence="5" id="KW-0804">Transcription</keyword>
<evidence type="ECO:0000256" key="6">
    <source>
        <dbReference type="ARBA" id="ARBA00023242"/>
    </source>
</evidence>
<dbReference type="InterPro" id="IPR044607">
    <property type="entry name" value="RKD-like"/>
</dbReference>
<dbReference type="GO" id="GO:0003677">
    <property type="term" value="F:DNA binding"/>
    <property type="evidence" value="ECO:0007669"/>
    <property type="project" value="UniProtKB-KW"/>
</dbReference>
<reference evidence="9 10" key="1">
    <citation type="submission" date="2024-04" db="EMBL/GenBank/DDBJ databases">
        <authorList>
            <person name="Fracassetti M."/>
        </authorList>
    </citation>
    <scope>NUCLEOTIDE SEQUENCE [LARGE SCALE GENOMIC DNA]</scope>
</reference>
<keyword evidence="10" id="KW-1185">Reference proteome</keyword>
<gene>
    <name evidence="9" type="ORF">LTRI10_LOCUS22771</name>
</gene>
<dbReference type="InterPro" id="IPR003035">
    <property type="entry name" value="RWP-RK_dom"/>
</dbReference>
<dbReference type="GO" id="GO:0003700">
    <property type="term" value="F:DNA-binding transcription factor activity"/>
    <property type="evidence" value="ECO:0007669"/>
    <property type="project" value="InterPro"/>
</dbReference>
<evidence type="ECO:0000256" key="1">
    <source>
        <dbReference type="ARBA" id="ARBA00004049"/>
    </source>
</evidence>